<dbReference type="OrthoDB" id="282149at2759"/>
<sequence length="83" mass="9502">MPSCKKLFDDLVVCLSASDCVLVEKNRVKECLDKKHDESVPKECRLLQESYFACKRSVVDPRRRFRGPLGGRPEDSNSNDDNQ</sequence>
<evidence type="ECO:0000256" key="1">
    <source>
        <dbReference type="ARBA" id="ARBA00007785"/>
    </source>
</evidence>
<dbReference type="AlphaFoldDB" id="A0A507C5Z7"/>
<dbReference type="GO" id="GO:0005739">
    <property type="term" value="C:mitochondrion"/>
    <property type="evidence" value="ECO:0007669"/>
    <property type="project" value="TreeGrafter"/>
</dbReference>
<reference evidence="4 5" key="1">
    <citation type="journal article" date="2019" name="Sci. Rep.">
        <title>Comparative genomics of chytrid fungi reveal insights into the obligate biotrophic and pathogenic lifestyle of Synchytrium endobioticum.</title>
        <authorList>
            <person name="van de Vossenberg B.T.L.H."/>
            <person name="Warris S."/>
            <person name="Nguyen H.D.T."/>
            <person name="van Gent-Pelzer M.P.E."/>
            <person name="Joly D.L."/>
            <person name="van de Geest H.C."/>
            <person name="Bonants P.J.M."/>
            <person name="Smith D.S."/>
            <person name="Levesque C.A."/>
            <person name="van der Lee T.A.J."/>
        </authorList>
    </citation>
    <scope>NUCLEOTIDE SEQUENCE [LARGE SCALE GENOMIC DNA]</scope>
    <source>
        <strain evidence="4 5">JEL517</strain>
    </source>
</reference>
<accession>A0A507C5Z7</accession>
<keyword evidence="5" id="KW-1185">Reference proteome</keyword>
<gene>
    <name evidence="4" type="ORF">SmJEL517_g02372</name>
</gene>
<evidence type="ECO:0000313" key="4">
    <source>
        <dbReference type="EMBL" id="TPX35062.1"/>
    </source>
</evidence>
<dbReference type="PANTHER" id="PTHR28627">
    <property type="entry name" value="CYTOCHROME C OXIDASE ASSEMBLY FACTOR 5"/>
    <property type="match status" value="1"/>
</dbReference>
<dbReference type="InterPro" id="IPR018793">
    <property type="entry name" value="Cyt_c_oxidase_assmbl_Pet191"/>
</dbReference>
<dbReference type="Proteomes" id="UP000319731">
    <property type="component" value="Unassembled WGS sequence"/>
</dbReference>
<evidence type="ECO:0000313" key="5">
    <source>
        <dbReference type="Proteomes" id="UP000319731"/>
    </source>
</evidence>
<dbReference type="STRING" id="1806994.A0A507C5Z7"/>
<comment type="caution">
    <text evidence="4">The sequence shown here is derived from an EMBL/GenBank/DDBJ whole genome shotgun (WGS) entry which is preliminary data.</text>
</comment>
<evidence type="ECO:0008006" key="6">
    <source>
        <dbReference type="Google" id="ProtNLM"/>
    </source>
</evidence>
<dbReference type="PANTHER" id="PTHR28627:SF1">
    <property type="entry name" value="CYTOCHROME C OXIDASE ASSEMBLY FACTOR 5"/>
    <property type="match status" value="1"/>
</dbReference>
<dbReference type="EMBL" id="QEAO01000010">
    <property type="protein sequence ID" value="TPX35062.1"/>
    <property type="molecule type" value="Genomic_DNA"/>
</dbReference>
<protein>
    <recommendedName>
        <fullName evidence="6">Cytochrome c oxidase assembly factor 5</fullName>
    </recommendedName>
</protein>
<feature type="region of interest" description="Disordered" evidence="3">
    <location>
        <begin position="63"/>
        <end position="83"/>
    </location>
</feature>
<dbReference type="GO" id="GO:0033617">
    <property type="term" value="P:mitochondrial respiratory chain complex IV assembly"/>
    <property type="evidence" value="ECO:0007669"/>
    <property type="project" value="TreeGrafter"/>
</dbReference>
<evidence type="ECO:0000256" key="3">
    <source>
        <dbReference type="SAM" id="MobiDB-lite"/>
    </source>
</evidence>
<organism evidence="4 5">
    <name type="scientific">Synchytrium microbalum</name>
    <dbReference type="NCBI Taxonomy" id="1806994"/>
    <lineage>
        <taxon>Eukaryota</taxon>
        <taxon>Fungi</taxon>
        <taxon>Fungi incertae sedis</taxon>
        <taxon>Chytridiomycota</taxon>
        <taxon>Chytridiomycota incertae sedis</taxon>
        <taxon>Chytridiomycetes</taxon>
        <taxon>Synchytriales</taxon>
        <taxon>Synchytriaceae</taxon>
        <taxon>Synchytrium</taxon>
    </lineage>
</organism>
<evidence type="ECO:0000256" key="2">
    <source>
        <dbReference type="ARBA" id="ARBA00023157"/>
    </source>
</evidence>
<dbReference type="GeneID" id="42003597"/>
<name>A0A507C5Z7_9FUNG</name>
<dbReference type="RefSeq" id="XP_031025647.1">
    <property type="nucleotide sequence ID" value="XM_031168300.1"/>
</dbReference>
<comment type="similarity">
    <text evidence="1">Belongs to the PET191 family.</text>
</comment>
<keyword evidence="2" id="KW-1015">Disulfide bond</keyword>
<dbReference type="Pfam" id="PF10203">
    <property type="entry name" value="Pet191_N"/>
    <property type="match status" value="1"/>
</dbReference>
<proteinExistence type="inferred from homology"/>